<accession>A0A401H1P9</accession>
<dbReference type="STRING" id="139825.A0A401H1P9"/>
<dbReference type="AlphaFoldDB" id="A0A401H1P9"/>
<sequence length="526" mass="60442">MLFIDSPEQHVRQPVEADQAHECRAVFQALSVSRSKLELQKMPAEILDAIIKLVGAESARRLCSLCRAFRQISFPYIHTSRKLTILRIPNLHSLDWHLMRSNEIIKHLTIARQKFMENMMFITRPDVILRIRRLELATANDVCYRGLLKLAQVRDVDTVFSVYCRPVVQGINNLLAGARHLTTLCFTRIEISSAIVAVMADMPALYTLEILYCDYKLPSADGDSDKVPSVRNLTLRGKPNERTLHPLAFLPNVLVLVLAGEPLYSPICLPSDSFRECYNPFSTLERIIIQFPEHDETLRIYDWMCDAIRKFDGLRLTHFKALMQSPLDYLDTEKFVFALQFAPLRTLVLDGLWHIPEDLFIELADCPQLEQLTLTYAHYNDTSRAATVWPEPMSQYAEWLAYLPALRDFAWNYLVDPLARSGTREYWNEVGYPVVPDGRLPDLRFRDWSVLARIFVAYCPDLHSLEFLSERTAILAFTMGPGRDVDGRVTVVSHDLPWNGSKRQEEMNPNDDVVNTKNAWVVGLDE</sequence>
<dbReference type="InterPro" id="IPR032675">
    <property type="entry name" value="LRR_dom_sf"/>
</dbReference>
<reference evidence="1 2" key="1">
    <citation type="journal article" date="2018" name="Sci. Rep.">
        <title>Genome sequence of the cauliflower mushroom Sparassis crispa (Hanabiratake) and its association with beneficial usage.</title>
        <authorList>
            <person name="Kiyama R."/>
            <person name="Furutani Y."/>
            <person name="Kawaguchi K."/>
            <person name="Nakanishi T."/>
        </authorList>
    </citation>
    <scope>NUCLEOTIDE SEQUENCE [LARGE SCALE GENOMIC DNA]</scope>
</reference>
<dbReference type="GeneID" id="38785207"/>
<comment type="caution">
    <text evidence="1">The sequence shown here is derived from an EMBL/GenBank/DDBJ whole genome shotgun (WGS) entry which is preliminary data.</text>
</comment>
<evidence type="ECO:0000313" key="1">
    <source>
        <dbReference type="EMBL" id="GBE88290.1"/>
    </source>
</evidence>
<dbReference type="SUPFAM" id="SSF52047">
    <property type="entry name" value="RNI-like"/>
    <property type="match status" value="1"/>
</dbReference>
<dbReference type="EMBL" id="BFAD01000013">
    <property type="protein sequence ID" value="GBE88290.1"/>
    <property type="molecule type" value="Genomic_DNA"/>
</dbReference>
<evidence type="ECO:0000313" key="2">
    <source>
        <dbReference type="Proteomes" id="UP000287166"/>
    </source>
</evidence>
<dbReference type="Gene3D" id="3.80.10.10">
    <property type="entry name" value="Ribonuclease Inhibitor"/>
    <property type="match status" value="1"/>
</dbReference>
<keyword evidence="2" id="KW-1185">Reference proteome</keyword>
<dbReference type="InParanoid" id="A0A401H1P9"/>
<dbReference type="Proteomes" id="UP000287166">
    <property type="component" value="Unassembled WGS sequence"/>
</dbReference>
<name>A0A401H1P9_9APHY</name>
<gene>
    <name evidence="1" type="ORF">SCP_1301050</name>
</gene>
<protein>
    <recommendedName>
        <fullName evidence="3">F-box domain-containing protein</fullName>
    </recommendedName>
</protein>
<proteinExistence type="predicted"/>
<dbReference type="OrthoDB" id="2801112at2759"/>
<dbReference type="RefSeq" id="XP_027619203.1">
    <property type="nucleotide sequence ID" value="XM_027763402.1"/>
</dbReference>
<organism evidence="1 2">
    <name type="scientific">Sparassis crispa</name>
    <dbReference type="NCBI Taxonomy" id="139825"/>
    <lineage>
        <taxon>Eukaryota</taxon>
        <taxon>Fungi</taxon>
        <taxon>Dikarya</taxon>
        <taxon>Basidiomycota</taxon>
        <taxon>Agaricomycotina</taxon>
        <taxon>Agaricomycetes</taxon>
        <taxon>Polyporales</taxon>
        <taxon>Sparassidaceae</taxon>
        <taxon>Sparassis</taxon>
    </lineage>
</organism>
<evidence type="ECO:0008006" key="3">
    <source>
        <dbReference type="Google" id="ProtNLM"/>
    </source>
</evidence>